<sequence>MRPTKVMKALKNYINEYLKSNGEIFVPEEDKILTELKEIVGDFWATNDPAIRITYHHDLCPHAEFKMPKYVVMPDSKEQISSIIKLLNSNQISYIVRGNGASSHGLVFTDGAVLDLNRMKTIDFDEKNWFVKVGPGITGFELQTEAEKRGYRVQTAEPPAIV</sequence>
<dbReference type="PROSITE" id="PS51387">
    <property type="entry name" value="FAD_PCMH"/>
    <property type="match status" value="1"/>
</dbReference>
<dbReference type="Gene3D" id="3.30.465.10">
    <property type="match status" value="1"/>
</dbReference>
<dbReference type="GO" id="GO:0071949">
    <property type="term" value="F:FAD binding"/>
    <property type="evidence" value="ECO:0007669"/>
    <property type="project" value="InterPro"/>
</dbReference>
<dbReference type="InterPro" id="IPR016166">
    <property type="entry name" value="FAD-bd_PCMH"/>
</dbReference>
<dbReference type="EMBL" id="VSSQ01132673">
    <property type="protein sequence ID" value="MPN59083.1"/>
    <property type="molecule type" value="Genomic_DNA"/>
</dbReference>
<protein>
    <recommendedName>
        <fullName evidence="1">FAD-binding PCMH-type domain-containing protein</fullName>
    </recommendedName>
</protein>
<evidence type="ECO:0000259" key="1">
    <source>
        <dbReference type="PROSITE" id="PS51387"/>
    </source>
</evidence>
<comment type="caution">
    <text evidence="2">The sequence shown here is derived from an EMBL/GenBank/DDBJ whole genome shotgun (WGS) entry which is preliminary data.</text>
</comment>
<evidence type="ECO:0000313" key="2">
    <source>
        <dbReference type="EMBL" id="MPN59083.1"/>
    </source>
</evidence>
<gene>
    <name evidence="2" type="ORF">SDC9_206801</name>
</gene>
<dbReference type="Pfam" id="PF01565">
    <property type="entry name" value="FAD_binding_4"/>
    <property type="match status" value="1"/>
</dbReference>
<name>A0A645JHK7_9ZZZZ</name>
<reference evidence="2" key="1">
    <citation type="submission" date="2019-08" db="EMBL/GenBank/DDBJ databases">
        <authorList>
            <person name="Kucharzyk K."/>
            <person name="Murdoch R.W."/>
            <person name="Higgins S."/>
            <person name="Loffler F."/>
        </authorList>
    </citation>
    <scope>NUCLEOTIDE SEQUENCE</scope>
</reference>
<dbReference type="InterPro" id="IPR016169">
    <property type="entry name" value="FAD-bd_PCMH_sub2"/>
</dbReference>
<organism evidence="2">
    <name type="scientific">bioreactor metagenome</name>
    <dbReference type="NCBI Taxonomy" id="1076179"/>
    <lineage>
        <taxon>unclassified sequences</taxon>
        <taxon>metagenomes</taxon>
        <taxon>ecological metagenomes</taxon>
    </lineage>
</organism>
<accession>A0A645JHK7</accession>
<dbReference type="SUPFAM" id="SSF56176">
    <property type="entry name" value="FAD-binding/transporter-associated domain-like"/>
    <property type="match status" value="1"/>
</dbReference>
<dbReference type="InterPro" id="IPR051914">
    <property type="entry name" value="FAD-linked_OxidoTrans_Type4"/>
</dbReference>
<dbReference type="PANTHER" id="PTHR42934">
    <property type="entry name" value="GLYCOLATE OXIDASE SUBUNIT GLCD"/>
    <property type="match status" value="1"/>
</dbReference>
<dbReference type="PANTHER" id="PTHR42934:SF1">
    <property type="entry name" value="GLYCOLATE OXIDASE SUBUNIT GLCD"/>
    <property type="match status" value="1"/>
</dbReference>
<proteinExistence type="predicted"/>
<dbReference type="InterPro" id="IPR006094">
    <property type="entry name" value="Oxid_FAD_bind_N"/>
</dbReference>
<feature type="domain" description="FAD-binding PCMH-type" evidence="1">
    <location>
        <begin position="64"/>
        <end position="162"/>
    </location>
</feature>
<dbReference type="InterPro" id="IPR036318">
    <property type="entry name" value="FAD-bd_PCMH-like_sf"/>
</dbReference>
<dbReference type="AlphaFoldDB" id="A0A645JHK7"/>